<evidence type="ECO:0000256" key="20">
    <source>
        <dbReference type="ARBA" id="ARBA00044924"/>
    </source>
</evidence>
<evidence type="ECO:0000256" key="14">
    <source>
        <dbReference type="ARBA" id="ARBA00044898"/>
    </source>
</evidence>
<comment type="catalytic activity">
    <reaction evidence="12">
        <text>L-lysyl-L-alpha-amino acid(out) = L-lysyl-L-alpha-amino acid(in)</text>
        <dbReference type="Rhea" id="RHEA:79387"/>
        <dbReference type="ChEBI" id="CHEBI:229965"/>
    </reaction>
</comment>
<evidence type="ECO:0000256" key="1">
    <source>
        <dbReference type="ARBA" id="ARBA00004155"/>
    </source>
</evidence>
<dbReference type="InterPro" id="IPR036259">
    <property type="entry name" value="MFS_trans_sf"/>
</dbReference>
<evidence type="ECO:0000256" key="9">
    <source>
        <dbReference type="ARBA" id="ARBA00044878"/>
    </source>
</evidence>
<comment type="catalytic activity">
    <reaction evidence="18">
        <text>L-histidyl-L-alpha-amino acid(out) = L-histidyl-L-alpha-amino acid(in)</text>
        <dbReference type="Rhea" id="RHEA:79379"/>
        <dbReference type="ChEBI" id="CHEBI:229964"/>
    </reaction>
</comment>
<evidence type="ECO:0000256" key="8">
    <source>
        <dbReference type="ARBA" id="ARBA00044876"/>
    </source>
</evidence>
<dbReference type="AlphaFoldDB" id="A0A1I5KCK4"/>
<evidence type="ECO:0000256" key="21">
    <source>
        <dbReference type="ARBA" id="ARBA00044985"/>
    </source>
</evidence>
<comment type="catalytic activity">
    <reaction evidence="20">
        <text>L-lysyl-glycine(out) = L-lysyl-glycine(in)</text>
        <dbReference type="Rhea" id="RHEA:79407"/>
        <dbReference type="ChEBI" id="CHEBI:191202"/>
    </reaction>
</comment>
<comment type="catalytic activity">
    <reaction evidence="19">
        <text>L-alanyl-L-lysine(out) = L-alanyl-L-lysine(in)</text>
        <dbReference type="Rhea" id="RHEA:79415"/>
        <dbReference type="ChEBI" id="CHEBI:192470"/>
    </reaction>
</comment>
<comment type="catalytic activity">
    <reaction evidence="15">
        <text>L-arginyl-L-alpha-amino acid(out) = L-arginyl-L-alpha-amino acid(in)</text>
        <dbReference type="Rhea" id="RHEA:79371"/>
        <dbReference type="ChEBI" id="CHEBI:84315"/>
    </reaction>
</comment>
<evidence type="ECO:0000256" key="13">
    <source>
        <dbReference type="ARBA" id="ARBA00044893"/>
    </source>
</evidence>
<evidence type="ECO:0000313" key="28">
    <source>
        <dbReference type="Proteomes" id="UP000198784"/>
    </source>
</evidence>
<evidence type="ECO:0000256" key="17">
    <source>
        <dbReference type="ARBA" id="ARBA00044903"/>
    </source>
</evidence>
<comment type="catalytic activity">
    <reaction evidence="17">
        <text>L-arginyl-glycine(out) = L-arginyl-glycine(in)</text>
        <dbReference type="Rhea" id="RHEA:79391"/>
        <dbReference type="ChEBI" id="CHEBI:229955"/>
    </reaction>
</comment>
<evidence type="ECO:0000256" key="22">
    <source>
        <dbReference type="ARBA" id="ARBA00045018"/>
    </source>
</evidence>
<keyword evidence="3" id="KW-0813">Transport</keyword>
<keyword evidence="28" id="KW-1185">Reference proteome</keyword>
<dbReference type="STRING" id="289003.SAMN05216190_101143"/>
<comment type="similarity">
    <text evidence="2">Belongs to the major facilitator superfamily.</text>
</comment>
<feature type="transmembrane region" description="Helical" evidence="25">
    <location>
        <begin position="266"/>
        <end position="284"/>
    </location>
</feature>
<dbReference type="RefSeq" id="WP_170862127.1">
    <property type="nucleotide sequence ID" value="NZ_FOWX01000001.1"/>
</dbReference>
<evidence type="ECO:0000256" key="16">
    <source>
        <dbReference type="ARBA" id="ARBA00044900"/>
    </source>
</evidence>
<dbReference type="Pfam" id="PF07690">
    <property type="entry name" value="MFS_1"/>
    <property type="match status" value="1"/>
</dbReference>
<dbReference type="InterPro" id="IPR052187">
    <property type="entry name" value="MFSD1"/>
</dbReference>
<comment type="function">
    <text evidence="23">Lysosomal dipeptide uniporter that selectively exports lysine, arginine or histidine-containing dipeptides with a net positive charge from the lysosome lumen into the cytosol. Could play a role in a specific type of protein O-glycosylation indirectly regulating macrophages migration and tissue invasion. Also essential for liver homeostasis.</text>
</comment>
<dbReference type="Gene3D" id="1.20.1250.20">
    <property type="entry name" value="MFS general substrate transporter like domains"/>
    <property type="match status" value="2"/>
</dbReference>
<evidence type="ECO:0000256" key="12">
    <source>
        <dbReference type="ARBA" id="ARBA00044891"/>
    </source>
</evidence>
<comment type="catalytic activity">
    <reaction evidence="8">
        <text>L-lysyl-L-alanine(out) = L-lysyl-L-alanine(in)</text>
        <dbReference type="Rhea" id="RHEA:79399"/>
        <dbReference type="ChEBI" id="CHEBI:229954"/>
    </reaction>
</comment>
<evidence type="ECO:0000256" key="4">
    <source>
        <dbReference type="ARBA" id="ARBA00022692"/>
    </source>
</evidence>
<dbReference type="SUPFAM" id="SSF103473">
    <property type="entry name" value="MFS general substrate transporter"/>
    <property type="match status" value="1"/>
</dbReference>
<organism evidence="27 28">
    <name type="scientific">Pseudomonas borbori</name>
    <dbReference type="NCBI Taxonomy" id="289003"/>
    <lineage>
        <taxon>Bacteria</taxon>
        <taxon>Pseudomonadati</taxon>
        <taxon>Pseudomonadota</taxon>
        <taxon>Gammaproteobacteria</taxon>
        <taxon>Pseudomonadales</taxon>
        <taxon>Pseudomonadaceae</taxon>
        <taxon>Pseudomonas</taxon>
    </lineage>
</organism>
<feature type="transmembrane region" description="Helical" evidence="25">
    <location>
        <begin position="225"/>
        <end position="246"/>
    </location>
</feature>
<dbReference type="PANTHER" id="PTHR23512">
    <property type="entry name" value="MAJOR FACILITATOR SUPERFAMILY DOMAIN-CONTAINING PROTEIN 1"/>
    <property type="match status" value="1"/>
</dbReference>
<dbReference type="PROSITE" id="PS50850">
    <property type="entry name" value="MFS"/>
    <property type="match status" value="1"/>
</dbReference>
<dbReference type="PANTHER" id="PTHR23512:SF3">
    <property type="entry name" value="MAJOR FACILITATOR SUPERFAMILY DOMAIN-CONTAINING PROTEIN 1"/>
    <property type="match status" value="1"/>
</dbReference>
<feature type="transmembrane region" description="Helical" evidence="25">
    <location>
        <begin position="105"/>
        <end position="124"/>
    </location>
</feature>
<evidence type="ECO:0000256" key="25">
    <source>
        <dbReference type="SAM" id="Phobius"/>
    </source>
</evidence>
<keyword evidence="6 25" id="KW-0472">Membrane</keyword>
<name>A0A1I5KCK4_9PSED</name>
<evidence type="ECO:0000256" key="24">
    <source>
        <dbReference type="ARBA" id="ARBA00046376"/>
    </source>
</evidence>
<reference evidence="28" key="1">
    <citation type="submission" date="2016-10" db="EMBL/GenBank/DDBJ databases">
        <authorList>
            <person name="Varghese N."/>
            <person name="Submissions S."/>
        </authorList>
    </citation>
    <scope>NUCLEOTIDE SEQUENCE [LARGE SCALE GENOMIC DNA]</scope>
    <source>
        <strain evidence="28">DSM 17834</strain>
    </source>
</reference>
<evidence type="ECO:0000256" key="6">
    <source>
        <dbReference type="ARBA" id="ARBA00023136"/>
    </source>
</evidence>
<feature type="domain" description="Major facilitator superfamily (MFS) profile" evidence="26">
    <location>
        <begin position="15"/>
        <end position="418"/>
    </location>
</feature>
<feature type="transmembrane region" description="Helical" evidence="25">
    <location>
        <begin position="326"/>
        <end position="345"/>
    </location>
</feature>
<dbReference type="InterPro" id="IPR011701">
    <property type="entry name" value="MFS"/>
</dbReference>
<comment type="catalytic activity">
    <reaction evidence="14">
        <text>L-aspartyl-L-lysine(out) = L-aspartyl-L-lysine(in)</text>
        <dbReference type="Rhea" id="RHEA:79411"/>
        <dbReference type="ChEBI" id="CHEBI:229953"/>
    </reaction>
</comment>
<dbReference type="InterPro" id="IPR020846">
    <property type="entry name" value="MFS_dom"/>
</dbReference>
<evidence type="ECO:0000259" key="26">
    <source>
        <dbReference type="PROSITE" id="PS50850"/>
    </source>
</evidence>
<evidence type="ECO:0000256" key="5">
    <source>
        <dbReference type="ARBA" id="ARBA00022989"/>
    </source>
</evidence>
<feature type="transmembrane region" description="Helical" evidence="25">
    <location>
        <begin position="81"/>
        <end position="99"/>
    </location>
</feature>
<comment type="catalytic activity">
    <reaction evidence="13">
        <text>L-alpha-aminoacyl-L-lysine(out) = L-alpha-aminoacyl-L-lysine(in)</text>
        <dbReference type="Rhea" id="RHEA:79383"/>
        <dbReference type="ChEBI" id="CHEBI:229966"/>
    </reaction>
</comment>
<evidence type="ECO:0000256" key="3">
    <source>
        <dbReference type="ARBA" id="ARBA00022448"/>
    </source>
</evidence>
<proteinExistence type="inferred from homology"/>
<evidence type="ECO:0000256" key="2">
    <source>
        <dbReference type="ARBA" id="ARBA00008335"/>
    </source>
</evidence>
<evidence type="ECO:0000256" key="23">
    <source>
        <dbReference type="ARBA" id="ARBA00045709"/>
    </source>
</evidence>
<keyword evidence="7" id="KW-0458">Lysosome</keyword>
<feature type="transmembrane region" description="Helical" evidence="25">
    <location>
        <begin position="136"/>
        <end position="159"/>
    </location>
</feature>
<comment type="catalytic activity">
    <reaction evidence="10">
        <text>L-alpha-aminoacyl-L-arginine(out) = L-alpha-aminoacyl-L-arginine(in)</text>
        <dbReference type="Rhea" id="RHEA:79367"/>
        <dbReference type="ChEBI" id="CHEBI:229968"/>
    </reaction>
</comment>
<comment type="catalytic activity">
    <reaction evidence="9">
        <text>L-histidyl-glycine(out) = L-histidyl-glycine(in)</text>
        <dbReference type="Rhea" id="RHEA:79395"/>
        <dbReference type="ChEBI" id="CHEBI:229957"/>
    </reaction>
</comment>
<keyword evidence="5 25" id="KW-1133">Transmembrane helix</keyword>
<dbReference type="GO" id="GO:0005765">
    <property type="term" value="C:lysosomal membrane"/>
    <property type="evidence" value="ECO:0007669"/>
    <property type="project" value="UniProtKB-SubCell"/>
</dbReference>
<protein>
    <recommendedName>
        <fullName evidence="21">Lysosomal dipeptide transporter MFSD1</fullName>
    </recommendedName>
    <alternativeName>
        <fullName evidence="22">Major facilitator superfamily domain-containing protein 1</fullName>
    </alternativeName>
</protein>
<gene>
    <name evidence="27" type="ORF">SAMN05216190_101143</name>
</gene>
<dbReference type="GO" id="GO:0022857">
    <property type="term" value="F:transmembrane transporter activity"/>
    <property type="evidence" value="ECO:0007669"/>
    <property type="project" value="InterPro"/>
</dbReference>
<feature type="transmembrane region" description="Helical" evidence="25">
    <location>
        <begin position="49"/>
        <end position="69"/>
    </location>
</feature>
<evidence type="ECO:0000256" key="15">
    <source>
        <dbReference type="ARBA" id="ARBA00044899"/>
    </source>
</evidence>
<accession>A0A1I5KCK4</accession>
<sequence length="441" mass="47042">MQALRLTPNRLRWVMFTILVMAYIMAFFQRMALAAVATDVMNDLQTKEALMGVLSAAYFYPHALMQMPAGVLADKWGAKRTIGTFFAIAALGSVLFGLAESMLVAALGRFLVGAGMAMLFVPAMKLFSLWFQGKDFALVTGLFISSGGLGALLATTPLAVLTEWLGWRTSFVGAGLFTFVTAILAFVLIVEKPPAPTAATKAPLPNEQPADTVWNSLLAILRQPAFWPLAVWFFFGNGLFFTFAGLWGGPYLEEIHHLGKADAGSVLSMVAVGIMLGGVLLSTLSNRLCGARRKPLMTFGALLILALFATLQIFETSLPLPALYAVYLLLGIFGNGIAAVGFTLTKESFPLQLSGTAMGLVNVFAWLGVAILQAATGLLLEGDGGESPQQRYTQLFIALLALSGVTLIASVLLRESGTCKPADVGATALQLDPFGKRIDRG</sequence>
<evidence type="ECO:0000256" key="19">
    <source>
        <dbReference type="ARBA" id="ARBA00044919"/>
    </source>
</evidence>
<feature type="transmembrane region" description="Helical" evidence="25">
    <location>
        <begin position="12"/>
        <end position="37"/>
    </location>
</feature>
<evidence type="ECO:0000256" key="10">
    <source>
        <dbReference type="ARBA" id="ARBA00044881"/>
    </source>
</evidence>
<dbReference type="EMBL" id="FOWX01000001">
    <property type="protein sequence ID" value="SFO82326.1"/>
    <property type="molecule type" value="Genomic_DNA"/>
</dbReference>
<comment type="catalytic activity">
    <reaction evidence="11">
        <text>L-alpha-aminoacyl-L-histidine(out) = L-alpha-aminoacyl-L-histidine(in)</text>
        <dbReference type="Rhea" id="RHEA:79375"/>
        <dbReference type="ChEBI" id="CHEBI:229967"/>
    </reaction>
</comment>
<evidence type="ECO:0000256" key="18">
    <source>
        <dbReference type="ARBA" id="ARBA00044912"/>
    </source>
</evidence>
<dbReference type="PIRSF" id="PIRSF002808">
    <property type="entry name" value="Hexose_phosphate_transp"/>
    <property type="match status" value="1"/>
</dbReference>
<evidence type="ECO:0000313" key="27">
    <source>
        <dbReference type="EMBL" id="SFO82326.1"/>
    </source>
</evidence>
<comment type="subcellular location">
    <subcellularLocation>
        <location evidence="1">Lysosome membrane</location>
        <topology evidence="1">Multi-pass membrane protein</topology>
    </subcellularLocation>
</comment>
<evidence type="ECO:0000256" key="7">
    <source>
        <dbReference type="ARBA" id="ARBA00023228"/>
    </source>
</evidence>
<feature type="transmembrane region" description="Helical" evidence="25">
    <location>
        <begin position="357"/>
        <end position="380"/>
    </location>
</feature>
<feature type="transmembrane region" description="Helical" evidence="25">
    <location>
        <begin position="296"/>
        <end position="314"/>
    </location>
</feature>
<feature type="transmembrane region" description="Helical" evidence="25">
    <location>
        <begin position="171"/>
        <end position="190"/>
    </location>
</feature>
<dbReference type="Proteomes" id="UP000198784">
    <property type="component" value="Unassembled WGS sequence"/>
</dbReference>
<comment type="subunit">
    <text evidence="24">Homodimer. Interacts with lysosomal protein GLMP (via lumenal domain); the interaction starts while both proteins are still in the endoplasmic reticulum and is required for stabilization of MFSD1 in lysosomes but has no direct effect on its targeting to lysosomes or transporter activity.</text>
</comment>
<feature type="transmembrane region" description="Helical" evidence="25">
    <location>
        <begin position="392"/>
        <end position="413"/>
    </location>
</feature>
<dbReference type="InterPro" id="IPR000849">
    <property type="entry name" value="Sugar_P_transporter"/>
</dbReference>
<keyword evidence="4 25" id="KW-0812">Transmembrane</keyword>
<comment type="catalytic activity">
    <reaction evidence="16">
        <text>L-lysyl-L-lysine(out) = L-lysyl-L-lysine(in)</text>
        <dbReference type="Rhea" id="RHEA:79403"/>
        <dbReference type="ChEBI" id="CHEBI:229956"/>
    </reaction>
</comment>
<evidence type="ECO:0000256" key="11">
    <source>
        <dbReference type="ARBA" id="ARBA00044884"/>
    </source>
</evidence>